<protein>
    <submittedName>
        <fullName evidence="3">Probable non-F420 flavinoid oxidoreductase</fullName>
    </submittedName>
</protein>
<dbReference type="InterPro" id="IPR036661">
    <property type="entry name" value="Luciferase-like_sf"/>
</dbReference>
<dbReference type="PANTHER" id="PTHR43244">
    <property type="match status" value="1"/>
</dbReference>
<dbReference type="CDD" id="cd01097">
    <property type="entry name" value="Tetrahydromethanopterin_reductase"/>
    <property type="match status" value="1"/>
</dbReference>
<dbReference type="Pfam" id="PF00296">
    <property type="entry name" value="Bac_luciferase"/>
    <property type="match status" value="1"/>
</dbReference>
<evidence type="ECO:0000256" key="1">
    <source>
        <dbReference type="ARBA" id="ARBA00023002"/>
    </source>
</evidence>
<dbReference type="EMBL" id="FUYS01000006">
    <property type="protein sequence ID" value="SKB69502.1"/>
    <property type="molecule type" value="Genomic_DNA"/>
</dbReference>
<dbReference type="GO" id="GO:0016705">
    <property type="term" value="F:oxidoreductase activity, acting on paired donors, with incorporation or reduction of molecular oxygen"/>
    <property type="evidence" value="ECO:0007669"/>
    <property type="project" value="InterPro"/>
</dbReference>
<dbReference type="InterPro" id="IPR019945">
    <property type="entry name" value="F420_G6P_DH-rel"/>
</dbReference>
<accession>A0A1T5DCM4</accession>
<dbReference type="PANTHER" id="PTHR43244:SF1">
    <property type="entry name" value="5,10-METHYLENETETRAHYDROMETHANOPTERIN REDUCTASE"/>
    <property type="match status" value="1"/>
</dbReference>
<name>A0A1T5DCM4_9SPHI</name>
<dbReference type="Gene3D" id="3.20.20.30">
    <property type="entry name" value="Luciferase-like domain"/>
    <property type="match status" value="1"/>
</dbReference>
<dbReference type="OrthoDB" id="180193at2"/>
<reference evidence="3 4" key="1">
    <citation type="submission" date="2017-02" db="EMBL/GenBank/DDBJ databases">
        <authorList>
            <person name="Peterson S.W."/>
        </authorList>
    </citation>
    <scope>NUCLEOTIDE SEQUENCE [LARGE SCALE GENOMIC DNA]</scope>
    <source>
        <strain evidence="3 4">DSM 22899</strain>
    </source>
</reference>
<evidence type="ECO:0000313" key="3">
    <source>
        <dbReference type="EMBL" id="SKB69502.1"/>
    </source>
</evidence>
<organism evidence="3 4">
    <name type="scientific">Parapedobacter luteus</name>
    <dbReference type="NCBI Taxonomy" id="623280"/>
    <lineage>
        <taxon>Bacteria</taxon>
        <taxon>Pseudomonadati</taxon>
        <taxon>Bacteroidota</taxon>
        <taxon>Sphingobacteriia</taxon>
        <taxon>Sphingobacteriales</taxon>
        <taxon>Sphingobacteriaceae</taxon>
        <taxon>Parapedobacter</taxon>
    </lineage>
</organism>
<evidence type="ECO:0000259" key="2">
    <source>
        <dbReference type="Pfam" id="PF00296"/>
    </source>
</evidence>
<dbReference type="SUPFAM" id="SSF51679">
    <property type="entry name" value="Bacterial luciferase-like"/>
    <property type="match status" value="1"/>
</dbReference>
<feature type="domain" description="Luciferase-like" evidence="2">
    <location>
        <begin position="7"/>
        <end position="292"/>
    </location>
</feature>
<keyword evidence="1" id="KW-0560">Oxidoreductase</keyword>
<dbReference type="STRING" id="623280.SAMN05660226_02717"/>
<dbReference type="NCBIfam" id="TIGR03885">
    <property type="entry name" value="flavin_revert"/>
    <property type="match status" value="1"/>
</dbReference>
<dbReference type="Proteomes" id="UP000190541">
    <property type="component" value="Unassembled WGS sequence"/>
</dbReference>
<keyword evidence="4" id="KW-1185">Reference proteome</keyword>
<dbReference type="NCBIfam" id="TIGR03557">
    <property type="entry name" value="F420_G6P_family"/>
    <property type="match status" value="1"/>
</dbReference>
<gene>
    <name evidence="3" type="ORF">SAMN05660226_02717</name>
</gene>
<dbReference type="InterPro" id="IPR023907">
    <property type="entry name" value="Non-F420_Flavin_OxRdtase"/>
</dbReference>
<dbReference type="AlphaFoldDB" id="A0A1T5DCM4"/>
<sequence>MAQIAYHASHEQFSPSELLSYAQMAEEAGFTAIHSSDHFQPWSERQGESGHVFSWLGAAMQACKLPFGLICAPGPRHHPAVTAQAIATLTDLSPERLWVALGSGEAINERITGQPWPSKAIRNERLLESFHIIRRLLDGETVTCHGRVCTDEARLYTRPPKRPLLLGAAITEETAHWMGSWAEGLLTINHPLEKLERVIKQFRVGGGDGKPVFVKVQISYSRSESAAYAGAFDQWRTNIFDSSVLADLWKPEQFEALAKFVEPKDLEQAVNISSDPRQHEVWLKSYLALGVDCLILHNVNREQAAFIEDFGRAVLPKL</sequence>
<dbReference type="InterPro" id="IPR050564">
    <property type="entry name" value="F420-G6PD/mer"/>
</dbReference>
<proteinExistence type="predicted"/>
<evidence type="ECO:0000313" key="4">
    <source>
        <dbReference type="Proteomes" id="UP000190541"/>
    </source>
</evidence>
<dbReference type="RefSeq" id="WP_079717393.1">
    <property type="nucleotide sequence ID" value="NZ_FUYS01000006.1"/>
</dbReference>
<dbReference type="InterPro" id="IPR011251">
    <property type="entry name" value="Luciferase-like_dom"/>
</dbReference>